<proteinExistence type="predicted"/>
<evidence type="ECO:0000256" key="1">
    <source>
        <dbReference type="SAM" id="SignalP"/>
    </source>
</evidence>
<protein>
    <submittedName>
        <fullName evidence="2">Uncharacterized protein</fullName>
    </submittedName>
</protein>
<name>A0A8H6MDR0_9AGAR</name>
<reference evidence="2 3" key="1">
    <citation type="submission" date="2020-07" db="EMBL/GenBank/DDBJ databases">
        <title>Comparative genomics of pyrophilous fungi reveals a link between fire events and developmental genes.</title>
        <authorList>
            <consortium name="DOE Joint Genome Institute"/>
            <person name="Steindorff A.S."/>
            <person name="Carver A."/>
            <person name="Calhoun S."/>
            <person name="Stillman K."/>
            <person name="Liu H."/>
            <person name="Lipzen A."/>
            <person name="Pangilinan J."/>
            <person name="Labutti K."/>
            <person name="Bruns T.D."/>
            <person name="Grigoriev I.V."/>
        </authorList>
    </citation>
    <scope>NUCLEOTIDE SEQUENCE [LARGE SCALE GENOMIC DNA]</scope>
    <source>
        <strain evidence="2 3">CBS 144469</strain>
    </source>
</reference>
<feature type="chain" id="PRO_5034803661" evidence="1">
    <location>
        <begin position="18"/>
        <end position="107"/>
    </location>
</feature>
<dbReference type="Proteomes" id="UP000521943">
    <property type="component" value="Unassembled WGS sequence"/>
</dbReference>
<sequence length="107" mass="12000">MHSILLAFLHSPPLLIPSSTPTMCRIHSEGTQHGCGHYIITREVSKRDCNSKGCIKSAMHPPSCPNCACKRFLEPDFQETVTAKTKDFCAHCQYWFKKNGTAPPPQR</sequence>
<evidence type="ECO:0000313" key="2">
    <source>
        <dbReference type="EMBL" id="KAF6760277.1"/>
    </source>
</evidence>
<keyword evidence="3" id="KW-1185">Reference proteome</keyword>
<evidence type="ECO:0000313" key="3">
    <source>
        <dbReference type="Proteomes" id="UP000521943"/>
    </source>
</evidence>
<gene>
    <name evidence="2" type="ORF">DFP72DRAFT_883708</name>
</gene>
<organism evidence="2 3">
    <name type="scientific">Ephemerocybe angulata</name>
    <dbReference type="NCBI Taxonomy" id="980116"/>
    <lineage>
        <taxon>Eukaryota</taxon>
        <taxon>Fungi</taxon>
        <taxon>Dikarya</taxon>
        <taxon>Basidiomycota</taxon>
        <taxon>Agaricomycotina</taxon>
        <taxon>Agaricomycetes</taxon>
        <taxon>Agaricomycetidae</taxon>
        <taxon>Agaricales</taxon>
        <taxon>Agaricineae</taxon>
        <taxon>Psathyrellaceae</taxon>
        <taxon>Ephemerocybe</taxon>
    </lineage>
</organism>
<feature type="signal peptide" evidence="1">
    <location>
        <begin position="1"/>
        <end position="17"/>
    </location>
</feature>
<dbReference type="EMBL" id="JACGCI010000013">
    <property type="protein sequence ID" value="KAF6760277.1"/>
    <property type="molecule type" value="Genomic_DNA"/>
</dbReference>
<dbReference type="OrthoDB" id="2840428at2759"/>
<dbReference type="AlphaFoldDB" id="A0A8H6MDR0"/>
<accession>A0A8H6MDR0</accession>
<keyword evidence="1" id="KW-0732">Signal</keyword>
<comment type="caution">
    <text evidence="2">The sequence shown here is derived from an EMBL/GenBank/DDBJ whole genome shotgun (WGS) entry which is preliminary data.</text>
</comment>